<dbReference type="AlphaFoldDB" id="A0A1R3J328"/>
<sequence>MEERTPMAPDQPFISSSPPPEKQQPTDPEGDNGEWQLYVDGLAD</sequence>
<comment type="caution">
    <text evidence="2">The sequence shown here is derived from an EMBL/GenBank/DDBJ whole genome shotgun (WGS) entry which is preliminary data.</text>
</comment>
<reference evidence="3" key="1">
    <citation type="submission" date="2013-09" db="EMBL/GenBank/DDBJ databases">
        <title>Corchorus olitorius genome sequencing.</title>
        <authorList>
            <person name="Alam M."/>
            <person name="Haque M.S."/>
            <person name="Islam M.S."/>
            <person name="Emdad E.M."/>
            <person name="Islam M.M."/>
            <person name="Ahmed B."/>
            <person name="Halim A."/>
            <person name="Hossen Q.M.M."/>
            <person name="Hossain M.Z."/>
            <person name="Ahmed R."/>
            <person name="Khan M.M."/>
            <person name="Islam R."/>
            <person name="Rashid M.M."/>
            <person name="Khan S.A."/>
            <person name="Rahman M.S."/>
            <person name="Alam M."/>
            <person name="Yahiya A.S."/>
            <person name="Khan M.S."/>
            <person name="Azam M.S."/>
            <person name="Haque T."/>
            <person name="Lashkar M.Z.H."/>
            <person name="Akhand A.I."/>
            <person name="Morshed G."/>
            <person name="Roy S."/>
            <person name="Uddin K.S."/>
            <person name="Rabeya T."/>
            <person name="Hossain A.S."/>
            <person name="Chowdhury A."/>
            <person name="Snigdha A.R."/>
            <person name="Mortoza M.S."/>
            <person name="Matin S.A."/>
            <person name="Hoque S.M.E."/>
            <person name="Islam M.K."/>
            <person name="Roy D.K."/>
            <person name="Haider R."/>
            <person name="Moosa M.M."/>
            <person name="Elias S.M."/>
            <person name="Hasan A.M."/>
            <person name="Jahan S."/>
            <person name="Shafiuddin M."/>
            <person name="Mahmood N."/>
            <person name="Shommy N.S."/>
        </authorList>
    </citation>
    <scope>NUCLEOTIDE SEQUENCE [LARGE SCALE GENOMIC DNA]</scope>
    <source>
        <strain evidence="3">cv. O-4</strain>
    </source>
</reference>
<protein>
    <submittedName>
        <fullName evidence="2">Uncharacterized protein</fullName>
    </submittedName>
</protein>
<proteinExistence type="predicted"/>
<feature type="region of interest" description="Disordered" evidence="1">
    <location>
        <begin position="1"/>
        <end position="44"/>
    </location>
</feature>
<evidence type="ECO:0000313" key="3">
    <source>
        <dbReference type="Proteomes" id="UP000187203"/>
    </source>
</evidence>
<name>A0A1R3J328_9ROSI</name>
<dbReference type="Proteomes" id="UP000187203">
    <property type="component" value="Unassembled WGS sequence"/>
</dbReference>
<keyword evidence="3" id="KW-1185">Reference proteome</keyword>
<organism evidence="2 3">
    <name type="scientific">Corchorus olitorius</name>
    <dbReference type="NCBI Taxonomy" id="93759"/>
    <lineage>
        <taxon>Eukaryota</taxon>
        <taxon>Viridiplantae</taxon>
        <taxon>Streptophyta</taxon>
        <taxon>Embryophyta</taxon>
        <taxon>Tracheophyta</taxon>
        <taxon>Spermatophyta</taxon>
        <taxon>Magnoliopsida</taxon>
        <taxon>eudicotyledons</taxon>
        <taxon>Gunneridae</taxon>
        <taxon>Pentapetalae</taxon>
        <taxon>rosids</taxon>
        <taxon>malvids</taxon>
        <taxon>Malvales</taxon>
        <taxon>Malvaceae</taxon>
        <taxon>Grewioideae</taxon>
        <taxon>Apeibeae</taxon>
        <taxon>Corchorus</taxon>
    </lineage>
</organism>
<dbReference type="EMBL" id="AWUE01016875">
    <property type="protein sequence ID" value="OMO89224.1"/>
    <property type="molecule type" value="Genomic_DNA"/>
</dbReference>
<gene>
    <name evidence="2" type="ORF">COLO4_19846</name>
</gene>
<accession>A0A1R3J328</accession>
<evidence type="ECO:0000256" key="1">
    <source>
        <dbReference type="SAM" id="MobiDB-lite"/>
    </source>
</evidence>
<evidence type="ECO:0000313" key="2">
    <source>
        <dbReference type="EMBL" id="OMO89224.1"/>
    </source>
</evidence>